<dbReference type="KEGG" id="ptq:P700755_001383"/>
<name>K4IS58_PSYTT</name>
<dbReference type="RefSeq" id="WP_015023916.1">
    <property type="nucleotide sequence ID" value="NC_018721.1"/>
</dbReference>
<protein>
    <submittedName>
        <fullName evidence="1">Uncharacterized protein</fullName>
    </submittedName>
</protein>
<dbReference type="AlphaFoldDB" id="K4IS58"/>
<dbReference type="eggNOG" id="ENOG50345F3">
    <property type="taxonomic scope" value="Bacteria"/>
</dbReference>
<evidence type="ECO:0000313" key="2">
    <source>
        <dbReference type="Proteomes" id="UP000008514"/>
    </source>
</evidence>
<gene>
    <name evidence="1" type="ordered locus">P700755_001383</name>
</gene>
<evidence type="ECO:0000313" key="1">
    <source>
        <dbReference type="EMBL" id="AFU68310.1"/>
    </source>
</evidence>
<dbReference type="EMBL" id="CP003879">
    <property type="protein sequence ID" value="AFU68310.1"/>
    <property type="molecule type" value="Genomic_DNA"/>
</dbReference>
<dbReference type="HOGENOM" id="CLU_1061508_0_0_10"/>
<reference evidence="1" key="1">
    <citation type="submission" date="2006-03" db="EMBL/GenBank/DDBJ databases">
        <authorList>
            <person name="Bowman J."/>
            <person name="Ferriera S."/>
            <person name="Johnson J."/>
            <person name="Kravitz S."/>
            <person name="Halpern A."/>
            <person name="Remington K."/>
            <person name="Beeson K."/>
            <person name="Tran B."/>
            <person name="Rogers Y.-H."/>
            <person name="Friedman R."/>
            <person name="Venter J.C."/>
        </authorList>
    </citation>
    <scope>NUCLEOTIDE SEQUENCE [LARGE SCALE GENOMIC DNA]</scope>
    <source>
        <strain evidence="1">ATCC 700755</strain>
    </source>
</reference>
<dbReference type="OrthoDB" id="1416476at2"/>
<accession>K4IS58</accession>
<organism evidence="1 2">
    <name type="scientific">Psychroflexus torquis (strain ATCC 700755 / CIP 106069 / ACAM 623)</name>
    <dbReference type="NCBI Taxonomy" id="313595"/>
    <lineage>
        <taxon>Bacteria</taxon>
        <taxon>Pseudomonadati</taxon>
        <taxon>Bacteroidota</taxon>
        <taxon>Flavobacteriia</taxon>
        <taxon>Flavobacteriales</taxon>
        <taxon>Flavobacteriaceae</taxon>
        <taxon>Psychroflexus</taxon>
    </lineage>
</organism>
<proteinExistence type="predicted"/>
<dbReference type="Proteomes" id="UP000008514">
    <property type="component" value="Chromosome"/>
</dbReference>
<keyword evidence="2" id="KW-1185">Reference proteome</keyword>
<reference evidence="1" key="2">
    <citation type="submission" date="2012-09" db="EMBL/GenBank/DDBJ databases">
        <title>The complete sequence of Psychroflexus torquis an extreme psychrophile from sea-ice that is stimulated by light.</title>
        <authorList>
            <person name="Feng S."/>
            <person name="Powell S.M."/>
            <person name="Bowman J.P."/>
        </authorList>
    </citation>
    <scope>NUCLEOTIDE SEQUENCE [LARGE SCALE GENOMIC DNA]</scope>
    <source>
        <strain evidence="1">ATCC 700755</strain>
    </source>
</reference>
<sequence>MNLVKYNLLNYIPELINFIGEEKFPWDDVEKKFNRKINQRVSKKNGDSIVIEASIFDQIISIKKGDSDYIGMIDFYNKLFYQLKLLLNQEEKKLILRTIKNLLVSFDSKYLNYLGELSALYQLKRTNNFILLEVEKNLPNGKSIDFDMTIQDPKMRVLIEVINIQINPKKVENNANSIRRFINGRLEKKITDKKKNLIDNWNIHLVPVIWGGNEQLEIYHEYFKTNSPDLPLSYVPLAFLTYYDQNGNYFPKFGSISTLFDS</sequence>